<dbReference type="GO" id="GO:0016747">
    <property type="term" value="F:acyltransferase activity, transferring groups other than amino-acyl groups"/>
    <property type="evidence" value="ECO:0007669"/>
    <property type="project" value="UniProtKB-ARBA"/>
</dbReference>
<name>A0AAV0DYQ9_9ASTE</name>
<reference evidence="3" key="1">
    <citation type="submission" date="2022-07" db="EMBL/GenBank/DDBJ databases">
        <authorList>
            <person name="Macas J."/>
            <person name="Novak P."/>
            <person name="Neumann P."/>
        </authorList>
    </citation>
    <scope>NUCLEOTIDE SEQUENCE</scope>
</reference>
<dbReference type="AlphaFoldDB" id="A0AAV0DYQ9"/>
<keyword evidence="2" id="KW-0012">Acyltransferase</keyword>
<protein>
    <submittedName>
        <fullName evidence="3">Uncharacterized protein</fullName>
    </submittedName>
</protein>
<sequence>MAWLIAPPVHRLIFYHHPISRTDFVDYLIPKMKDSLSQTLQHYSPLAGRVIVSPDKINMPEIRYVEGDTIPLVIAEFDSTNSNDFSHLVSNDARSSMNLNPLIPRLLPTSRAPDGSLSIPLFALQVTLFPDVGICIGVTNHHTTGDGSSIFEFMKAWAFFSSHHKDDDKGKFSMLLPSQYLPVLDRTLFKDPKGLAKIYWDFVKTINIEEAHNGFRLPLVTDKVRSTFVVTRDDIQRLKKHVLARSPKLVHVSSFTVTCSYVWSCLVRSRNEINEGDMQEGEEEEMEFFLCLANCRARLDPPLPTNYFGNCVMPCLGSTSRKSLMGDGGFVEAAEAIGEGIRSQLYNEDKDGVLKGATDWLTSMSRMTMGMSLAGSPKFDYYELDFGWGRPTKFDIPSIDVTGAISVGAAKDDAGGLEVGLALSVEQMESFARIFSQGLKGL</sequence>
<organism evidence="3 4">
    <name type="scientific">Cuscuta epithymum</name>
    <dbReference type="NCBI Taxonomy" id="186058"/>
    <lineage>
        <taxon>Eukaryota</taxon>
        <taxon>Viridiplantae</taxon>
        <taxon>Streptophyta</taxon>
        <taxon>Embryophyta</taxon>
        <taxon>Tracheophyta</taxon>
        <taxon>Spermatophyta</taxon>
        <taxon>Magnoliopsida</taxon>
        <taxon>eudicotyledons</taxon>
        <taxon>Gunneridae</taxon>
        <taxon>Pentapetalae</taxon>
        <taxon>asterids</taxon>
        <taxon>lamiids</taxon>
        <taxon>Solanales</taxon>
        <taxon>Convolvulaceae</taxon>
        <taxon>Cuscuteae</taxon>
        <taxon>Cuscuta</taxon>
        <taxon>Cuscuta subgen. Cuscuta</taxon>
    </lineage>
</organism>
<evidence type="ECO:0000313" key="3">
    <source>
        <dbReference type="EMBL" id="CAH9112730.1"/>
    </source>
</evidence>
<dbReference type="Proteomes" id="UP001152523">
    <property type="component" value="Unassembled WGS sequence"/>
</dbReference>
<keyword evidence="1" id="KW-0808">Transferase</keyword>
<proteinExistence type="predicted"/>
<dbReference type="InterPro" id="IPR051504">
    <property type="entry name" value="Plant_metabolite_acyltrans"/>
</dbReference>
<accession>A0AAV0DYQ9</accession>
<dbReference type="Pfam" id="PF02458">
    <property type="entry name" value="Transferase"/>
    <property type="match status" value="1"/>
</dbReference>
<dbReference type="EMBL" id="CAMAPF010000200">
    <property type="protein sequence ID" value="CAH9112730.1"/>
    <property type="molecule type" value="Genomic_DNA"/>
</dbReference>
<evidence type="ECO:0000256" key="1">
    <source>
        <dbReference type="ARBA" id="ARBA00022679"/>
    </source>
</evidence>
<gene>
    <name evidence="3" type="ORF">CEPIT_LOCUS20052</name>
</gene>
<dbReference type="InterPro" id="IPR023213">
    <property type="entry name" value="CAT-like_dom_sf"/>
</dbReference>
<comment type="caution">
    <text evidence="3">The sequence shown here is derived from an EMBL/GenBank/DDBJ whole genome shotgun (WGS) entry which is preliminary data.</text>
</comment>
<evidence type="ECO:0000313" key="4">
    <source>
        <dbReference type="Proteomes" id="UP001152523"/>
    </source>
</evidence>
<keyword evidence="4" id="KW-1185">Reference proteome</keyword>
<evidence type="ECO:0000256" key="2">
    <source>
        <dbReference type="ARBA" id="ARBA00023315"/>
    </source>
</evidence>
<dbReference type="Gene3D" id="3.30.559.10">
    <property type="entry name" value="Chloramphenicol acetyltransferase-like domain"/>
    <property type="match status" value="2"/>
</dbReference>
<dbReference type="PANTHER" id="PTHR31625">
    <property type="match status" value="1"/>
</dbReference>